<organism evidence="1 2">
    <name type="scientific">Hydnum rufescens UP504</name>
    <dbReference type="NCBI Taxonomy" id="1448309"/>
    <lineage>
        <taxon>Eukaryota</taxon>
        <taxon>Fungi</taxon>
        <taxon>Dikarya</taxon>
        <taxon>Basidiomycota</taxon>
        <taxon>Agaricomycotina</taxon>
        <taxon>Agaricomycetes</taxon>
        <taxon>Cantharellales</taxon>
        <taxon>Hydnaceae</taxon>
        <taxon>Hydnum</taxon>
    </lineage>
</organism>
<dbReference type="AlphaFoldDB" id="A0A9P6BAC3"/>
<gene>
    <name evidence="1" type="ORF">BS47DRAFT_1336107</name>
</gene>
<proteinExistence type="predicted"/>
<comment type="caution">
    <text evidence="1">The sequence shown here is derived from an EMBL/GenBank/DDBJ whole genome shotgun (WGS) entry which is preliminary data.</text>
</comment>
<sequence length="59" mass="6846">RNMALSLVADATVPTVYSKTQWSPMARRAPHRSDLCGPNAQILVPESRRWQHYRVWLVQ</sequence>
<evidence type="ECO:0000313" key="1">
    <source>
        <dbReference type="EMBL" id="KAF9520442.1"/>
    </source>
</evidence>
<keyword evidence="2" id="KW-1185">Reference proteome</keyword>
<accession>A0A9P6BAC3</accession>
<feature type="non-terminal residue" evidence="1">
    <location>
        <position position="1"/>
    </location>
</feature>
<evidence type="ECO:0000313" key="2">
    <source>
        <dbReference type="Proteomes" id="UP000886523"/>
    </source>
</evidence>
<dbReference type="Proteomes" id="UP000886523">
    <property type="component" value="Unassembled WGS sequence"/>
</dbReference>
<name>A0A9P6BAC3_9AGAM</name>
<dbReference type="EMBL" id="MU128912">
    <property type="protein sequence ID" value="KAF9520442.1"/>
    <property type="molecule type" value="Genomic_DNA"/>
</dbReference>
<protein>
    <submittedName>
        <fullName evidence="1">Uncharacterized protein</fullName>
    </submittedName>
</protein>
<reference evidence="1" key="1">
    <citation type="journal article" date="2020" name="Nat. Commun.">
        <title>Large-scale genome sequencing of mycorrhizal fungi provides insights into the early evolution of symbiotic traits.</title>
        <authorList>
            <person name="Miyauchi S."/>
            <person name="Kiss E."/>
            <person name="Kuo A."/>
            <person name="Drula E."/>
            <person name="Kohler A."/>
            <person name="Sanchez-Garcia M."/>
            <person name="Morin E."/>
            <person name="Andreopoulos B."/>
            <person name="Barry K.W."/>
            <person name="Bonito G."/>
            <person name="Buee M."/>
            <person name="Carver A."/>
            <person name="Chen C."/>
            <person name="Cichocki N."/>
            <person name="Clum A."/>
            <person name="Culley D."/>
            <person name="Crous P.W."/>
            <person name="Fauchery L."/>
            <person name="Girlanda M."/>
            <person name="Hayes R.D."/>
            <person name="Keri Z."/>
            <person name="LaButti K."/>
            <person name="Lipzen A."/>
            <person name="Lombard V."/>
            <person name="Magnuson J."/>
            <person name="Maillard F."/>
            <person name="Murat C."/>
            <person name="Nolan M."/>
            <person name="Ohm R.A."/>
            <person name="Pangilinan J."/>
            <person name="Pereira M.F."/>
            <person name="Perotto S."/>
            <person name="Peter M."/>
            <person name="Pfister S."/>
            <person name="Riley R."/>
            <person name="Sitrit Y."/>
            <person name="Stielow J.B."/>
            <person name="Szollosi G."/>
            <person name="Zifcakova L."/>
            <person name="Stursova M."/>
            <person name="Spatafora J.W."/>
            <person name="Tedersoo L."/>
            <person name="Vaario L.M."/>
            <person name="Yamada A."/>
            <person name="Yan M."/>
            <person name="Wang P."/>
            <person name="Xu J."/>
            <person name="Bruns T."/>
            <person name="Baldrian P."/>
            <person name="Vilgalys R."/>
            <person name="Dunand C."/>
            <person name="Henrissat B."/>
            <person name="Grigoriev I.V."/>
            <person name="Hibbett D."/>
            <person name="Nagy L.G."/>
            <person name="Martin F.M."/>
        </authorList>
    </citation>
    <scope>NUCLEOTIDE SEQUENCE</scope>
    <source>
        <strain evidence="1">UP504</strain>
    </source>
</reference>